<protein>
    <recommendedName>
        <fullName evidence="3">DUF3553 domain-containing protein</fullName>
    </recommendedName>
</protein>
<organism evidence="1 2">
    <name type="scientific">Litoreibacter albidus</name>
    <dbReference type="NCBI Taxonomy" id="670155"/>
    <lineage>
        <taxon>Bacteria</taxon>
        <taxon>Pseudomonadati</taxon>
        <taxon>Pseudomonadota</taxon>
        <taxon>Alphaproteobacteria</taxon>
        <taxon>Rhodobacterales</taxon>
        <taxon>Roseobacteraceae</taxon>
        <taxon>Litoreibacter</taxon>
    </lineage>
</organism>
<sequence length="67" mass="7464">MAVEWALSDNMNSLLEPGMLVRNPDKPEWGLGQVQSNINGKITVNFENMGKMTLESAKIALLQQFDV</sequence>
<reference evidence="2" key="1">
    <citation type="submission" date="2016-10" db="EMBL/GenBank/DDBJ databases">
        <authorList>
            <person name="Varghese N."/>
            <person name="Submissions S."/>
        </authorList>
    </citation>
    <scope>NUCLEOTIDE SEQUENCE [LARGE SCALE GENOMIC DNA]</scope>
    <source>
        <strain evidence="2">DSM 26922</strain>
    </source>
</reference>
<accession>A0A1H2TI22</accession>
<proteinExistence type="predicted"/>
<dbReference type="AlphaFoldDB" id="A0A1H2TI22"/>
<name>A0A1H2TI22_9RHOB</name>
<gene>
    <name evidence="1" type="ORF">SAMN04488001_1177</name>
</gene>
<evidence type="ECO:0000313" key="1">
    <source>
        <dbReference type="EMBL" id="SDW43646.1"/>
    </source>
</evidence>
<evidence type="ECO:0000313" key="2">
    <source>
        <dbReference type="Proteomes" id="UP000199441"/>
    </source>
</evidence>
<dbReference type="InterPro" id="IPR021938">
    <property type="entry name" value="DUF3553"/>
</dbReference>
<keyword evidence="2" id="KW-1185">Reference proteome</keyword>
<dbReference type="EMBL" id="FNOI01000001">
    <property type="protein sequence ID" value="SDW43646.1"/>
    <property type="molecule type" value="Genomic_DNA"/>
</dbReference>
<dbReference type="Pfam" id="PF12073">
    <property type="entry name" value="DUF3553"/>
    <property type="match status" value="1"/>
</dbReference>
<dbReference type="Proteomes" id="UP000199441">
    <property type="component" value="Unassembled WGS sequence"/>
</dbReference>
<evidence type="ECO:0008006" key="3">
    <source>
        <dbReference type="Google" id="ProtNLM"/>
    </source>
</evidence>
<dbReference type="STRING" id="670155.SAMN04488001_1177"/>